<protein>
    <submittedName>
        <fullName evidence="1">Uncharacterized protein</fullName>
    </submittedName>
</protein>
<dbReference type="Gene3D" id="3.20.20.80">
    <property type="entry name" value="Glycosidases"/>
    <property type="match status" value="1"/>
</dbReference>
<dbReference type="Proteomes" id="UP001470230">
    <property type="component" value="Unassembled WGS sequence"/>
</dbReference>
<keyword evidence="2" id="KW-1185">Reference proteome</keyword>
<dbReference type="EMBL" id="JAPFFF010000010">
    <property type="protein sequence ID" value="KAK8880777.1"/>
    <property type="molecule type" value="Genomic_DNA"/>
</dbReference>
<organism evidence="1 2">
    <name type="scientific">Tritrichomonas musculus</name>
    <dbReference type="NCBI Taxonomy" id="1915356"/>
    <lineage>
        <taxon>Eukaryota</taxon>
        <taxon>Metamonada</taxon>
        <taxon>Parabasalia</taxon>
        <taxon>Tritrichomonadida</taxon>
        <taxon>Tritrichomonadidae</taxon>
        <taxon>Tritrichomonas</taxon>
    </lineage>
</organism>
<comment type="caution">
    <text evidence="1">The sequence shown here is derived from an EMBL/GenBank/DDBJ whole genome shotgun (WGS) entry which is preliminary data.</text>
</comment>
<evidence type="ECO:0000313" key="2">
    <source>
        <dbReference type="Proteomes" id="UP001470230"/>
    </source>
</evidence>
<gene>
    <name evidence="1" type="ORF">M9Y10_003465</name>
</gene>
<evidence type="ECO:0000313" key="1">
    <source>
        <dbReference type="EMBL" id="KAK8880777.1"/>
    </source>
</evidence>
<proteinExistence type="predicted"/>
<reference evidence="1 2" key="1">
    <citation type="submission" date="2024-04" db="EMBL/GenBank/DDBJ databases">
        <title>Tritrichomonas musculus Genome.</title>
        <authorList>
            <person name="Alves-Ferreira E."/>
            <person name="Grigg M."/>
            <person name="Lorenzi H."/>
            <person name="Galac M."/>
        </authorList>
    </citation>
    <scope>NUCLEOTIDE SEQUENCE [LARGE SCALE GENOMIC DNA]</scope>
    <source>
        <strain evidence="1 2">EAF2021</strain>
    </source>
</reference>
<sequence length="109" mass="12741">MQKVENEIHRINQSATIDGEAWSIQTDTDEFLTTQPKMKIIAKLNNSCAGSISVFNDQTRDGIRGSIYDARNPGYLRYPSDQRCLEKVFFFFFFFFDLSGYESKMKKFR</sequence>
<accession>A0ABR2JPH4</accession>
<name>A0ABR2JPH4_9EUKA</name>